<dbReference type="Proteomes" id="UP001365405">
    <property type="component" value="Unassembled WGS sequence"/>
</dbReference>
<reference evidence="13 14" key="1">
    <citation type="submission" date="2024-04" db="EMBL/GenBank/DDBJ databases">
        <title>Novel species of the genus Ideonella isolated from streams.</title>
        <authorList>
            <person name="Lu H."/>
        </authorList>
    </citation>
    <scope>NUCLEOTIDE SEQUENCE [LARGE SCALE GENOMIC DNA]</scope>
    <source>
        <strain evidence="13 14">DXS22W</strain>
    </source>
</reference>
<protein>
    <recommendedName>
        <fullName evidence="2">Type II secretion system protein H</fullName>
    </recommendedName>
    <alternativeName>
        <fullName evidence="10">General secretion pathway protein H</fullName>
    </alternativeName>
</protein>
<evidence type="ECO:0000256" key="7">
    <source>
        <dbReference type="ARBA" id="ARBA00022989"/>
    </source>
</evidence>
<dbReference type="NCBIfam" id="TIGR02532">
    <property type="entry name" value="IV_pilin_GFxxxE"/>
    <property type="match status" value="1"/>
</dbReference>
<dbReference type="InterPro" id="IPR012902">
    <property type="entry name" value="N_methyl_site"/>
</dbReference>
<evidence type="ECO:0000256" key="3">
    <source>
        <dbReference type="ARBA" id="ARBA00022475"/>
    </source>
</evidence>
<evidence type="ECO:0000256" key="10">
    <source>
        <dbReference type="ARBA" id="ARBA00030775"/>
    </source>
</evidence>
<dbReference type="PROSITE" id="PS00409">
    <property type="entry name" value="PROKAR_NTER_METHYL"/>
    <property type="match status" value="1"/>
</dbReference>
<evidence type="ECO:0000313" key="13">
    <source>
        <dbReference type="EMBL" id="MEK8050466.1"/>
    </source>
</evidence>
<dbReference type="SUPFAM" id="SSF54523">
    <property type="entry name" value="Pili subunits"/>
    <property type="match status" value="1"/>
</dbReference>
<keyword evidence="3" id="KW-1003">Cell membrane</keyword>
<evidence type="ECO:0000256" key="11">
    <source>
        <dbReference type="SAM" id="Phobius"/>
    </source>
</evidence>
<comment type="similarity">
    <text evidence="9">Belongs to the GSP H family.</text>
</comment>
<keyword evidence="4" id="KW-0488">Methylation</keyword>
<proteinExistence type="inferred from homology"/>
<organism evidence="13 14">
    <name type="scientific">Pseudaquabacterium inlustre</name>
    <dbReference type="NCBI Taxonomy" id="2984192"/>
    <lineage>
        <taxon>Bacteria</taxon>
        <taxon>Pseudomonadati</taxon>
        <taxon>Pseudomonadota</taxon>
        <taxon>Betaproteobacteria</taxon>
        <taxon>Burkholderiales</taxon>
        <taxon>Sphaerotilaceae</taxon>
        <taxon>Pseudaquabacterium</taxon>
    </lineage>
</organism>
<dbReference type="Pfam" id="PF12019">
    <property type="entry name" value="GspH"/>
    <property type="match status" value="1"/>
</dbReference>
<dbReference type="InterPro" id="IPR022346">
    <property type="entry name" value="T2SS_GspH"/>
</dbReference>
<dbReference type="InterPro" id="IPR045584">
    <property type="entry name" value="Pilin-like"/>
</dbReference>
<comment type="subcellular location">
    <subcellularLocation>
        <location evidence="1">Cell inner membrane</location>
        <topology evidence="1">Single-pass membrane protein</topology>
    </subcellularLocation>
</comment>
<feature type="transmembrane region" description="Helical" evidence="11">
    <location>
        <begin position="12"/>
        <end position="31"/>
    </location>
</feature>
<keyword evidence="8 11" id="KW-0472">Membrane</keyword>
<evidence type="ECO:0000313" key="14">
    <source>
        <dbReference type="Proteomes" id="UP001365405"/>
    </source>
</evidence>
<dbReference type="Pfam" id="PF07963">
    <property type="entry name" value="N_methyl"/>
    <property type="match status" value="1"/>
</dbReference>
<comment type="caution">
    <text evidence="13">The sequence shown here is derived from an EMBL/GenBank/DDBJ whole genome shotgun (WGS) entry which is preliminary data.</text>
</comment>
<evidence type="ECO:0000256" key="2">
    <source>
        <dbReference type="ARBA" id="ARBA00021549"/>
    </source>
</evidence>
<evidence type="ECO:0000256" key="8">
    <source>
        <dbReference type="ARBA" id="ARBA00023136"/>
    </source>
</evidence>
<gene>
    <name evidence="13" type="ORF">AACH10_09470</name>
</gene>
<evidence type="ECO:0000259" key="12">
    <source>
        <dbReference type="Pfam" id="PF12019"/>
    </source>
</evidence>
<evidence type="ECO:0000256" key="4">
    <source>
        <dbReference type="ARBA" id="ARBA00022481"/>
    </source>
</evidence>
<keyword evidence="14" id="KW-1185">Reference proteome</keyword>
<name>A0ABU9CFI1_9BURK</name>
<dbReference type="EMBL" id="JBBUTH010000004">
    <property type="protein sequence ID" value="MEK8050466.1"/>
    <property type="molecule type" value="Genomic_DNA"/>
</dbReference>
<dbReference type="Gene3D" id="3.30.700.10">
    <property type="entry name" value="Glycoprotein, Type 4 Pilin"/>
    <property type="match status" value="1"/>
</dbReference>
<feature type="domain" description="General secretion pathway GspH" evidence="12">
    <location>
        <begin position="46"/>
        <end position="119"/>
    </location>
</feature>
<keyword evidence="7 11" id="KW-1133">Transmembrane helix</keyword>
<keyword evidence="5" id="KW-0997">Cell inner membrane</keyword>
<keyword evidence="6 11" id="KW-0812">Transmembrane</keyword>
<evidence type="ECO:0000256" key="1">
    <source>
        <dbReference type="ARBA" id="ARBA00004377"/>
    </source>
</evidence>
<evidence type="ECO:0000256" key="6">
    <source>
        <dbReference type="ARBA" id="ARBA00022692"/>
    </source>
</evidence>
<evidence type="ECO:0000256" key="9">
    <source>
        <dbReference type="ARBA" id="ARBA00025772"/>
    </source>
</evidence>
<accession>A0ABU9CFI1</accession>
<dbReference type="RefSeq" id="WP_341410141.1">
    <property type="nucleotide sequence ID" value="NZ_JBBUTH010000004.1"/>
</dbReference>
<evidence type="ECO:0000256" key="5">
    <source>
        <dbReference type="ARBA" id="ARBA00022519"/>
    </source>
</evidence>
<sequence>MPTRRAQTGLTLVELMMVVVIASLLLAVTAPSMRGLILRNRLEGSVNELGMDLYYARSEALRRRATVSLVTNSTGTAYTLGTSTLALKSVSLPTGVTLSRNVTVAFDGMRGATQGDSSLDASVSGLTELALRASVTAVGRVSVCTVTGSLPGMPRC</sequence>